<feature type="binding site" evidence="10">
    <location>
        <position position="172"/>
    </location>
    <ligand>
        <name>substrate</name>
    </ligand>
</feature>
<comment type="caution">
    <text evidence="10">Lacks conserved residue(s) required for the propagation of feature annotation.</text>
</comment>
<evidence type="ECO:0000256" key="5">
    <source>
        <dbReference type="ARBA" id="ARBA00022490"/>
    </source>
</evidence>
<feature type="binding site" evidence="10">
    <location>
        <position position="61"/>
    </location>
    <ligand>
        <name>Zn(2+)</name>
        <dbReference type="ChEBI" id="CHEBI:29105"/>
    </ligand>
</feature>
<dbReference type="InterPro" id="IPR001347">
    <property type="entry name" value="SIS_dom"/>
</dbReference>
<accession>A0A7Y0DZ76</accession>
<dbReference type="HAMAP" id="MF_00067">
    <property type="entry name" value="GmhA"/>
    <property type="match status" value="1"/>
</dbReference>
<comment type="cofactor">
    <cofactor evidence="10">
        <name>Zn(2+)</name>
        <dbReference type="ChEBI" id="CHEBI:29105"/>
    </cofactor>
    <text evidence="10">Binds 1 zinc ion per subunit.</text>
</comment>
<sequence length="196" mass="21032">MTLPVTYFDDEFSEHAAVLERTRTACRDDIEKMRRAWADCIRRGGKILFFGNGGSAGDAQHLATELTVRYCRSRKPIAAIALTTDTSTLTAAGNDLGFEHLFSRQIEALGREGDIAFGITTSGKSPNVTRALETARNNGLVAAALTGRDGGDLKGLANPMIVVPSETTARIQEMHILIGQMLCGALEIDLGLVPSP</sequence>
<dbReference type="InterPro" id="IPR046348">
    <property type="entry name" value="SIS_dom_sf"/>
</dbReference>
<dbReference type="GO" id="GO:0005737">
    <property type="term" value="C:cytoplasm"/>
    <property type="evidence" value="ECO:0007669"/>
    <property type="project" value="UniProtKB-SubCell"/>
</dbReference>
<comment type="function">
    <text evidence="2 10">Catalyzes the isomerization of sedoheptulose 7-phosphate in D-glycero-D-manno-heptose 7-phosphate.</text>
</comment>
<comment type="caution">
    <text evidence="12">The sequence shown here is derived from an EMBL/GenBank/DDBJ whole genome shotgun (WGS) entry which is preliminary data.</text>
</comment>
<feature type="domain" description="SIS" evidence="11">
    <location>
        <begin position="37"/>
        <end position="192"/>
    </location>
</feature>
<feature type="binding site" evidence="10">
    <location>
        <position position="65"/>
    </location>
    <ligand>
        <name>substrate</name>
    </ligand>
</feature>
<dbReference type="EC" id="5.3.1.28" evidence="10"/>
<dbReference type="EMBL" id="JABBNT010000002">
    <property type="protein sequence ID" value="NMM44307.1"/>
    <property type="molecule type" value="Genomic_DNA"/>
</dbReference>
<dbReference type="CDD" id="cd05006">
    <property type="entry name" value="SIS_GmhA"/>
    <property type="match status" value="1"/>
</dbReference>
<dbReference type="RefSeq" id="WP_169624598.1">
    <property type="nucleotide sequence ID" value="NZ_JABBNT010000002.1"/>
</dbReference>
<dbReference type="GO" id="GO:0097367">
    <property type="term" value="F:carbohydrate derivative binding"/>
    <property type="evidence" value="ECO:0007669"/>
    <property type="project" value="InterPro"/>
</dbReference>
<comment type="catalytic activity">
    <reaction evidence="1 10">
        <text>2 D-sedoheptulose 7-phosphate = D-glycero-alpha-D-manno-heptose 7-phosphate + D-glycero-beta-D-manno-heptose 7-phosphate</text>
        <dbReference type="Rhea" id="RHEA:27489"/>
        <dbReference type="ChEBI" id="CHEBI:57483"/>
        <dbReference type="ChEBI" id="CHEBI:60203"/>
        <dbReference type="ChEBI" id="CHEBI:60204"/>
        <dbReference type="EC" id="5.3.1.28"/>
    </reaction>
</comment>
<dbReference type="AlphaFoldDB" id="A0A7Y0DZ76"/>
<comment type="subcellular location">
    <subcellularLocation>
        <location evidence="3 10">Cytoplasm</location>
    </subcellularLocation>
</comment>
<dbReference type="Proteomes" id="UP000539372">
    <property type="component" value="Unassembled WGS sequence"/>
</dbReference>
<evidence type="ECO:0000256" key="6">
    <source>
        <dbReference type="ARBA" id="ARBA00022723"/>
    </source>
</evidence>
<protein>
    <recommendedName>
        <fullName evidence="10">Phosphoheptose isomerase</fullName>
        <ecNumber evidence="10">5.3.1.28</ecNumber>
    </recommendedName>
    <alternativeName>
        <fullName evidence="10">Sedoheptulose 7-phosphate isomerase</fullName>
    </alternativeName>
</protein>
<dbReference type="GO" id="GO:2001061">
    <property type="term" value="P:D-glycero-D-manno-heptose 7-phosphate biosynthetic process"/>
    <property type="evidence" value="ECO:0007669"/>
    <property type="project" value="UniProtKB-UniPathway"/>
</dbReference>
<dbReference type="Gene3D" id="3.40.50.10490">
    <property type="entry name" value="Glucose-6-phosphate isomerase like protein, domain 1"/>
    <property type="match status" value="1"/>
</dbReference>
<gene>
    <name evidence="10" type="primary">gmhA</name>
    <name evidence="12" type="ORF">HH303_07445</name>
</gene>
<dbReference type="InterPro" id="IPR004515">
    <property type="entry name" value="Phosphoheptose_Isoase"/>
</dbReference>
<keyword evidence="13" id="KW-1185">Reference proteome</keyword>
<dbReference type="SUPFAM" id="SSF53697">
    <property type="entry name" value="SIS domain"/>
    <property type="match status" value="1"/>
</dbReference>
<evidence type="ECO:0000313" key="13">
    <source>
        <dbReference type="Proteomes" id="UP000539372"/>
    </source>
</evidence>
<dbReference type="UniPathway" id="UPA00041">
    <property type="reaction ID" value="UER00436"/>
</dbReference>
<comment type="subunit">
    <text evidence="10">Homotetramer.</text>
</comment>
<evidence type="ECO:0000256" key="10">
    <source>
        <dbReference type="HAMAP-Rule" id="MF_00067"/>
    </source>
</evidence>
<dbReference type="InterPro" id="IPR050099">
    <property type="entry name" value="SIS_GmhA/DiaA_subfam"/>
</dbReference>
<evidence type="ECO:0000256" key="2">
    <source>
        <dbReference type="ARBA" id="ARBA00003172"/>
    </source>
</evidence>
<feature type="binding site" evidence="10">
    <location>
        <begin position="120"/>
        <end position="122"/>
    </location>
    <ligand>
        <name>substrate</name>
    </ligand>
</feature>
<organism evidence="12 13">
    <name type="scientific">Pacificispira spongiicola</name>
    <dbReference type="NCBI Taxonomy" id="2729598"/>
    <lineage>
        <taxon>Bacteria</taxon>
        <taxon>Pseudomonadati</taxon>
        <taxon>Pseudomonadota</taxon>
        <taxon>Alphaproteobacteria</taxon>
        <taxon>Rhodospirillales</taxon>
        <taxon>Rhodospirillaceae</taxon>
        <taxon>Pacificispira</taxon>
    </lineage>
</organism>
<evidence type="ECO:0000256" key="4">
    <source>
        <dbReference type="ARBA" id="ARBA00009894"/>
    </source>
</evidence>
<evidence type="ECO:0000256" key="3">
    <source>
        <dbReference type="ARBA" id="ARBA00004496"/>
    </source>
</evidence>
<dbReference type="PANTHER" id="PTHR30390">
    <property type="entry name" value="SEDOHEPTULOSE 7-PHOSPHATE ISOMERASE / DNAA INITIATOR-ASSOCIATING FACTOR FOR REPLICATION INITIATION"/>
    <property type="match status" value="1"/>
</dbReference>
<comment type="similarity">
    <text evidence="4 10">Belongs to the SIS family. GmhA subfamily.</text>
</comment>
<dbReference type="Pfam" id="PF13580">
    <property type="entry name" value="SIS_2"/>
    <property type="match status" value="1"/>
</dbReference>
<feature type="binding site" evidence="10">
    <location>
        <position position="125"/>
    </location>
    <ligand>
        <name>substrate</name>
    </ligand>
</feature>
<reference evidence="12 13" key="1">
    <citation type="submission" date="2020-04" db="EMBL/GenBank/DDBJ databases">
        <title>Rhodospirillaceae bacterium KN72 isolated from deep sea.</title>
        <authorList>
            <person name="Zhang D.-C."/>
        </authorList>
    </citation>
    <scope>NUCLEOTIDE SEQUENCE [LARGE SCALE GENOMIC DNA]</scope>
    <source>
        <strain evidence="12 13">KN72</strain>
    </source>
</reference>
<dbReference type="GO" id="GO:0008270">
    <property type="term" value="F:zinc ion binding"/>
    <property type="evidence" value="ECO:0007669"/>
    <property type="project" value="UniProtKB-UniRule"/>
</dbReference>
<dbReference type="InterPro" id="IPR035461">
    <property type="entry name" value="GmhA/DiaA"/>
</dbReference>
<feature type="binding site" evidence="10">
    <location>
        <begin position="52"/>
        <end position="54"/>
    </location>
    <ligand>
        <name>substrate</name>
    </ligand>
</feature>
<comment type="pathway">
    <text evidence="10">Carbohydrate biosynthesis; D-glycero-D-manno-heptose 7-phosphate biosynthesis; D-glycero-alpha-D-manno-heptose 7-phosphate and D-glycero-beta-D-manno-heptose 7-phosphate from sedoheptulose 7-phosphate: step 1/1.</text>
</comment>
<keyword evidence="9 10" id="KW-0119">Carbohydrate metabolism</keyword>
<keyword evidence="6 10" id="KW-0479">Metal-binding</keyword>
<evidence type="ECO:0000256" key="1">
    <source>
        <dbReference type="ARBA" id="ARBA00000348"/>
    </source>
</evidence>
<feature type="binding site" evidence="10">
    <location>
        <begin position="94"/>
        <end position="95"/>
    </location>
    <ligand>
        <name>substrate</name>
    </ligand>
</feature>
<name>A0A7Y0DZ76_9PROT</name>
<keyword evidence="8 10" id="KW-0413">Isomerase</keyword>
<evidence type="ECO:0000256" key="8">
    <source>
        <dbReference type="ARBA" id="ARBA00023235"/>
    </source>
</evidence>
<dbReference type="GO" id="GO:0008968">
    <property type="term" value="F:D-sedoheptulose 7-phosphate isomerase activity"/>
    <property type="evidence" value="ECO:0007669"/>
    <property type="project" value="UniProtKB-UniRule"/>
</dbReference>
<evidence type="ECO:0000256" key="9">
    <source>
        <dbReference type="ARBA" id="ARBA00023277"/>
    </source>
</evidence>
<evidence type="ECO:0000313" key="12">
    <source>
        <dbReference type="EMBL" id="NMM44307.1"/>
    </source>
</evidence>
<keyword evidence="5 10" id="KW-0963">Cytoplasm</keyword>
<dbReference type="GO" id="GO:0005975">
    <property type="term" value="P:carbohydrate metabolic process"/>
    <property type="evidence" value="ECO:0007669"/>
    <property type="project" value="UniProtKB-UniRule"/>
</dbReference>
<evidence type="ECO:0000259" key="11">
    <source>
        <dbReference type="PROSITE" id="PS51464"/>
    </source>
</evidence>
<comment type="miscellaneous">
    <text evidence="10">The reaction produces a racemic mixture of D-glycero-alpha-D-manno-heptose 7-phosphate and D-glycero-beta-D-manno-heptose 7-phosphate.</text>
</comment>
<feature type="binding site" evidence="10">
    <location>
        <position position="172"/>
    </location>
    <ligand>
        <name>Zn(2+)</name>
        <dbReference type="ChEBI" id="CHEBI:29105"/>
    </ligand>
</feature>
<proteinExistence type="inferred from homology"/>
<evidence type="ECO:0000256" key="7">
    <source>
        <dbReference type="ARBA" id="ARBA00022833"/>
    </source>
</evidence>
<feature type="binding site" evidence="10">
    <location>
        <position position="65"/>
    </location>
    <ligand>
        <name>Zn(2+)</name>
        <dbReference type="ChEBI" id="CHEBI:29105"/>
    </ligand>
</feature>
<dbReference type="PROSITE" id="PS51464">
    <property type="entry name" value="SIS"/>
    <property type="match status" value="1"/>
</dbReference>
<keyword evidence="7 10" id="KW-0862">Zinc</keyword>